<feature type="domain" description="Calx-beta" evidence="5">
    <location>
        <begin position="78"/>
        <end position="125"/>
    </location>
</feature>
<evidence type="ECO:0000256" key="4">
    <source>
        <dbReference type="SAM" id="SignalP"/>
    </source>
</evidence>
<organism evidence="6 7">
    <name type="scientific">Geodia barretti</name>
    <name type="common">Barrett's horny sponge</name>
    <dbReference type="NCBI Taxonomy" id="519541"/>
    <lineage>
        <taxon>Eukaryota</taxon>
        <taxon>Metazoa</taxon>
        <taxon>Porifera</taxon>
        <taxon>Demospongiae</taxon>
        <taxon>Heteroscleromorpha</taxon>
        <taxon>Tetractinellida</taxon>
        <taxon>Astrophorina</taxon>
        <taxon>Geodiidae</taxon>
        <taxon>Geodia</taxon>
    </lineage>
</organism>
<feature type="domain" description="Calx-beta" evidence="5">
    <location>
        <begin position="275"/>
        <end position="348"/>
    </location>
</feature>
<name>A0AA35QTT3_GEOBA</name>
<evidence type="ECO:0000259" key="5">
    <source>
        <dbReference type="Pfam" id="PF03160"/>
    </source>
</evidence>
<keyword evidence="7" id="KW-1185">Reference proteome</keyword>
<dbReference type="AlphaFoldDB" id="A0AA35QTT3"/>
<keyword evidence="2" id="KW-0677">Repeat</keyword>
<keyword evidence="3" id="KW-0106">Calcium</keyword>
<dbReference type="Pfam" id="PF03160">
    <property type="entry name" value="Calx-beta"/>
    <property type="match status" value="3"/>
</dbReference>
<dbReference type="InterPro" id="IPR003644">
    <property type="entry name" value="Calx_beta"/>
</dbReference>
<reference evidence="6" key="1">
    <citation type="submission" date="2023-03" db="EMBL/GenBank/DDBJ databases">
        <authorList>
            <person name="Steffen K."/>
            <person name="Cardenas P."/>
        </authorList>
    </citation>
    <scope>NUCLEOTIDE SEQUENCE</scope>
</reference>
<feature type="domain" description="Calx-beta" evidence="5">
    <location>
        <begin position="26"/>
        <end position="66"/>
    </location>
</feature>
<dbReference type="InterPro" id="IPR038081">
    <property type="entry name" value="CalX-like_sf"/>
</dbReference>
<evidence type="ECO:0000313" key="7">
    <source>
        <dbReference type="Proteomes" id="UP001174909"/>
    </source>
</evidence>
<gene>
    <name evidence="6" type="ORF">GBAR_LOCUS555</name>
</gene>
<evidence type="ECO:0000256" key="2">
    <source>
        <dbReference type="ARBA" id="ARBA00022737"/>
    </source>
</evidence>
<dbReference type="GO" id="GO:0007154">
    <property type="term" value="P:cell communication"/>
    <property type="evidence" value="ECO:0007669"/>
    <property type="project" value="InterPro"/>
</dbReference>
<proteinExistence type="predicted"/>
<sequence length="476" mass="53190">MKWYPLPASLFLAAFFSQVTKVRSGTSVGLMNSVYSVGEGDGFVEVCVAMERPGIPNLTVMLRTISDYGEVERLVSTPDCVSIPIVNDNCMEEVERFNVSLEMVDGEGNDIMFGTSSATVYITDDQDPYVVPFLSGIKWSHHCLDGSLVADVGFDSTVYEVLKGEDLEFCIQTLCGDSLSILAPLRRKPVFIAILKELNMAQRRLLEYNGTKQCTSISIPADEYPVGPQMMFNLTLSALYLPGTIGLSRNVSLVTSKTERLSLSEKVMEWQGCASMDSNADEDYHVIEEEFTIQTGGGEGCRICVNISIKNDSILEDEEEFTVSLKLGETHTFTFNTSPATIRISDDDFCDAGRGDRAVVSLQKRLYRPSKNKESIEVCASLRIQTTDNKCNCPSPFNHFFIRAYTVRREDNSYVESPNPLEMTFHNCKPTVCVTVPITPELRAINKPFFVFLLRPYRQDRRISINKGRQAAQVNI</sequence>
<dbReference type="SUPFAM" id="SSF141072">
    <property type="entry name" value="CalX-like"/>
    <property type="match status" value="2"/>
</dbReference>
<comment type="caution">
    <text evidence="6">The sequence shown here is derived from an EMBL/GenBank/DDBJ whole genome shotgun (WGS) entry which is preliminary data.</text>
</comment>
<evidence type="ECO:0000256" key="1">
    <source>
        <dbReference type="ARBA" id="ARBA00022729"/>
    </source>
</evidence>
<feature type="chain" id="PRO_5041468493" description="Calx-beta domain-containing protein" evidence="4">
    <location>
        <begin position="25"/>
        <end position="476"/>
    </location>
</feature>
<dbReference type="Gene3D" id="2.60.40.2030">
    <property type="match status" value="2"/>
</dbReference>
<dbReference type="Proteomes" id="UP001174909">
    <property type="component" value="Unassembled WGS sequence"/>
</dbReference>
<keyword evidence="1 4" id="KW-0732">Signal</keyword>
<evidence type="ECO:0000313" key="6">
    <source>
        <dbReference type="EMBL" id="CAI7990830.1"/>
    </source>
</evidence>
<evidence type="ECO:0000256" key="3">
    <source>
        <dbReference type="ARBA" id="ARBA00022837"/>
    </source>
</evidence>
<dbReference type="GO" id="GO:0016020">
    <property type="term" value="C:membrane"/>
    <property type="evidence" value="ECO:0007669"/>
    <property type="project" value="InterPro"/>
</dbReference>
<feature type="signal peptide" evidence="4">
    <location>
        <begin position="1"/>
        <end position="24"/>
    </location>
</feature>
<dbReference type="EMBL" id="CASHTH010000083">
    <property type="protein sequence ID" value="CAI7990830.1"/>
    <property type="molecule type" value="Genomic_DNA"/>
</dbReference>
<accession>A0AA35QTT3</accession>
<protein>
    <recommendedName>
        <fullName evidence="5">Calx-beta domain-containing protein</fullName>
    </recommendedName>
</protein>